<dbReference type="AlphaFoldDB" id="A0A1Y6K6J2"/>
<protein>
    <recommendedName>
        <fullName evidence="1">Glycosyltransferase 2-like domain-containing protein</fullName>
    </recommendedName>
</protein>
<dbReference type="InterPro" id="IPR001173">
    <property type="entry name" value="Glyco_trans_2-like"/>
</dbReference>
<dbReference type="Gene3D" id="3.90.550.10">
    <property type="entry name" value="Spore Coat Polysaccharide Biosynthesis Protein SpsA, Chain A"/>
    <property type="match status" value="2"/>
</dbReference>
<keyword evidence="3" id="KW-1185">Reference proteome</keyword>
<organism evidence="2 3">
    <name type="scientific">Candidatus Brevifilum fermentans</name>
    <dbReference type="NCBI Taxonomy" id="1986204"/>
    <lineage>
        <taxon>Bacteria</taxon>
        <taxon>Bacillati</taxon>
        <taxon>Chloroflexota</taxon>
        <taxon>Anaerolineae</taxon>
        <taxon>Anaerolineales</taxon>
        <taxon>Anaerolineaceae</taxon>
        <taxon>Candidatus Brevifilum</taxon>
    </lineage>
</organism>
<dbReference type="PANTHER" id="PTHR43179:SF7">
    <property type="entry name" value="RHAMNOSYLTRANSFERASE WBBL"/>
    <property type="match status" value="1"/>
</dbReference>
<sequence length="590" mass="68146">MSHLFFRLRSKFLSPNSPLELALRTLYHKIAATRLFFYWQDFLTKQSYSKYRSKQKKTHLPQLESSSALPKVTFLISCDRSSPEEIQKTIISLQTQESNNWNAIVFLTNQLDHPDSKRFNDDRIKLAPITERVEPGKITAEYVVFCQAGDEFDRAFLTHFYHSLGSETPADLTYCDCEYLETKIDQIKPFFKPKGQSPALLLSVNYLSRGFIRLQTLEKLWPKIDHTAKLVAQEYDLTLRLCENHKILRHIPEVLISQKHLPTSDDPEIQKVLIDFLRRQGHTNIAASKVNAGVRFSWKSGSPSLATVVLSKNNYRFLHHLIPGLLATPYEGQHTIYIVDNGSDDPATLDFYRHIAQESRVSILPYPKPFNYSEAINLGVNESNSDLVLLMNDDMAIMDKIWLEELVQWAIKPEIGVVGAKLLRKNRTIQHAGIIIGLTGFAGHIYLNAPENYHGLMGSTNWYRNFLALTGACQMVRREVFNQVNGYNEAYRLAFGDIDFCLKVFEKGYLNVYSPFARLYHYEGSTRGYETPLEDARIGYERLEPYLINEDPYFSPNLTNSRIPKCITRLQSEDDRKQRIATRKKYYLKK</sequence>
<evidence type="ECO:0000313" key="2">
    <source>
        <dbReference type="EMBL" id="SMX54219.1"/>
    </source>
</evidence>
<dbReference type="KEGG" id="abat:CFX1CAM_1154"/>
<dbReference type="EMBL" id="LT859958">
    <property type="protein sequence ID" value="SMX54219.1"/>
    <property type="molecule type" value="Genomic_DNA"/>
</dbReference>
<name>A0A1Y6K6J2_9CHLR</name>
<reference evidence="3" key="1">
    <citation type="submission" date="2017-05" db="EMBL/GenBank/DDBJ databases">
        <authorList>
            <person name="Kirkegaard R."/>
            <person name="Mcilroy J S."/>
        </authorList>
    </citation>
    <scope>NUCLEOTIDE SEQUENCE [LARGE SCALE GENOMIC DNA]</scope>
</reference>
<dbReference type="PANTHER" id="PTHR43179">
    <property type="entry name" value="RHAMNOSYLTRANSFERASE WBBL"/>
    <property type="match status" value="1"/>
</dbReference>
<dbReference type="SUPFAM" id="SSF53448">
    <property type="entry name" value="Nucleotide-diphospho-sugar transferases"/>
    <property type="match status" value="2"/>
</dbReference>
<dbReference type="Proteomes" id="UP000195514">
    <property type="component" value="Chromosome I"/>
</dbReference>
<dbReference type="Pfam" id="PF00535">
    <property type="entry name" value="Glycos_transf_2"/>
    <property type="match status" value="1"/>
</dbReference>
<proteinExistence type="predicted"/>
<evidence type="ECO:0000259" key="1">
    <source>
        <dbReference type="Pfam" id="PF00535"/>
    </source>
</evidence>
<gene>
    <name evidence="2" type="ORF">CFX1CAM_1154</name>
</gene>
<accession>A0A1Y6K6J2</accession>
<evidence type="ECO:0000313" key="3">
    <source>
        <dbReference type="Proteomes" id="UP000195514"/>
    </source>
</evidence>
<feature type="domain" description="Glycosyltransferase 2-like" evidence="1">
    <location>
        <begin position="308"/>
        <end position="483"/>
    </location>
</feature>
<dbReference type="InterPro" id="IPR029044">
    <property type="entry name" value="Nucleotide-diphossugar_trans"/>
</dbReference>